<reference evidence="1 2" key="1">
    <citation type="submission" date="2019-06" db="EMBL/GenBank/DDBJ databases">
        <authorList>
            <person name="Kincaid V.D."/>
            <person name="Fuller A."/>
            <person name="Hodges K."/>
            <person name="Bansal M."/>
            <person name="Essig J."/>
            <person name="Johnson A."/>
        </authorList>
    </citation>
    <scope>NUCLEOTIDE SEQUENCE [LARGE SCALE GENOMIC DNA]</scope>
</reference>
<dbReference type="GO" id="GO:0003676">
    <property type="term" value="F:nucleic acid binding"/>
    <property type="evidence" value="ECO:0007669"/>
    <property type="project" value="InterPro"/>
</dbReference>
<dbReference type="SUPFAM" id="SSF53098">
    <property type="entry name" value="Ribonuclease H-like"/>
    <property type="match status" value="1"/>
</dbReference>
<dbReference type="Proteomes" id="UP000320799">
    <property type="component" value="Segment"/>
</dbReference>
<dbReference type="InterPro" id="IPR012337">
    <property type="entry name" value="RNaseH-like_sf"/>
</dbReference>
<accession>A0A514CT23</accession>
<keyword evidence="2" id="KW-1185">Reference proteome</keyword>
<organism evidence="1 2">
    <name type="scientific">Achromobacter phage Motura</name>
    <dbReference type="NCBI Taxonomy" id="2591403"/>
    <lineage>
        <taxon>Viruses</taxon>
        <taxon>Duplodnaviria</taxon>
        <taxon>Heunggongvirae</taxon>
        <taxon>Uroviricota</taxon>
        <taxon>Caudoviricetes</taxon>
        <taxon>Moturavirus</taxon>
        <taxon>Moturavirus motura</taxon>
    </lineage>
</organism>
<protein>
    <submittedName>
        <fullName evidence="1">Holliday junction resolvase</fullName>
    </submittedName>
</protein>
<proteinExistence type="predicted"/>
<sequence length="203" mass="22834">MMYKQTAMKFPKLKRRGTAILSLDPGSSNMGIAVSEFANGKLYHLCNSVMESPIKELKGDIQSSRAKFMAEIDQWVTHFDCKAIIAERFQTRGLMGKTIESVSLMLGCLLQGYPHLKVKLIPASQWKNDFTRTVGAGDKELLKQLYKIVGTEPHQLDAMLIGWYGLQLAFKTPVQYSLEYLIDCANDGSLIDLHKRKMTLGDL</sequence>
<dbReference type="GeneID" id="56136113"/>
<evidence type="ECO:0000313" key="1">
    <source>
        <dbReference type="EMBL" id="QDH83638.1"/>
    </source>
</evidence>
<dbReference type="InterPro" id="IPR036397">
    <property type="entry name" value="RNaseH_sf"/>
</dbReference>
<dbReference type="KEGG" id="vg:56136113"/>
<evidence type="ECO:0000313" key="2">
    <source>
        <dbReference type="Proteomes" id="UP000320799"/>
    </source>
</evidence>
<dbReference type="RefSeq" id="YP_009903837.1">
    <property type="nucleotide sequence ID" value="NC_049849.1"/>
</dbReference>
<dbReference type="Gene3D" id="3.30.420.10">
    <property type="entry name" value="Ribonuclease H-like superfamily/Ribonuclease H"/>
    <property type="match status" value="1"/>
</dbReference>
<dbReference type="EMBL" id="MN094788">
    <property type="protein sequence ID" value="QDH83638.1"/>
    <property type="molecule type" value="Genomic_DNA"/>
</dbReference>
<name>A0A514CT23_9CAUD</name>